<dbReference type="Gene3D" id="2.160.10.10">
    <property type="entry name" value="Hexapeptide repeat proteins"/>
    <property type="match status" value="1"/>
</dbReference>
<keyword evidence="4" id="KW-1185">Reference proteome</keyword>
<name>A0A1M4URV1_9BACT</name>
<gene>
    <name evidence="3" type="ORF">SAMN05443144_102110</name>
</gene>
<dbReference type="AlphaFoldDB" id="A0A1M4URV1"/>
<dbReference type="STRING" id="1194090.SAMN05443144_102110"/>
<protein>
    <submittedName>
        <fullName evidence="3">UDP-N-acetylglucosamine diphosphorylase/glucosamine-1-phosphate N-acetyltransferase</fullName>
    </submittedName>
</protein>
<evidence type="ECO:0000256" key="2">
    <source>
        <dbReference type="ARBA" id="ARBA00023315"/>
    </source>
</evidence>
<dbReference type="RefSeq" id="WP_073059247.1">
    <property type="nucleotide sequence ID" value="NZ_FQUS01000002.1"/>
</dbReference>
<dbReference type="InterPro" id="IPR023917">
    <property type="entry name" value="Bifunctiontional_GlmU_bac-type"/>
</dbReference>
<dbReference type="InterPro" id="IPR050065">
    <property type="entry name" value="GlmU-like"/>
</dbReference>
<dbReference type="PANTHER" id="PTHR43584">
    <property type="entry name" value="NUCLEOTIDYL TRANSFERASE"/>
    <property type="match status" value="1"/>
</dbReference>
<evidence type="ECO:0000313" key="3">
    <source>
        <dbReference type="EMBL" id="SHE59367.1"/>
    </source>
</evidence>
<organism evidence="3 4">
    <name type="scientific">Fodinibius roseus</name>
    <dbReference type="NCBI Taxonomy" id="1194090"/>
    <lineage>
        <taxon>Bacteria</taxon>
        <taxon>Pseudomonadati</taxon>
        <taxon>Balneolota</taxon>
        <taxon>Balneolia</taxon>
        <taxon>Balneolales</taxon>
        <taxon>Balneolaceae</taxon>
        <taxon>Fodinibius</taxon>
    </lineage>
</organism>
<dbReference type="SUPFAM" id="SSF51161">
    <property type="entry name" value="Trimeric LpxA-like enzymes"/>
    <property type="match status" value="1"/>
</dbReference>
<dbReference type="GO" id="GO:0016779">
    <property type="term" value="F:nucleotidyltransferase activity"/>
    <property type="evidence" value="ECO:0007669"/>
    <property type="project" value="UniProtKB-ARBA"/>
</dbReference>
<dbReference type="GO" id="GO:0016746">
    <property type="term" value="F:acyltransferase activity"/>
    <property type="evidence" value="ECO:0007669"/>
    <property type="project" value="UniProtKB-KW"/>
</dbReference>
<proteinExistence type="predicted"/>
<dbReference type="PANTHER" id="PTHR43584:SF9">
    <property type="entry name" value="TRANSFERASE HEXAPEPTIDE REPEAT CONTAINING PROTEIN"/>
    <property type="match status" value="1"/>
</dbReference>
<dbReference type="InterPro" id="IPR011004">
    <property type="entry name" value="Trimer_LpxA-like_sf"/>
</dbReference>
<dbReference type="Proteomes" id="UP000184041">
    <property type="component" value="Unassembled WGS sequence"/>
</dbReference>
<keyword evidence="2" id="KW-0012">Acyltransferase</keyword>
<evidence type="ECO:0000313" key="4">
    <source>
        <dbReference type="Proteomes" id="UP000184041"/>
    </source>
</evidence>
<dbReference type="OrthoDB" id="9784832at2"/>
<accession>A0A1M4URV1</accession>
<dbReference type="Pfam" id="PF13562">
    <property type="entry name" value="NTP_transf_4"/>
    <property type="match status" value="1"/>
</dbReference>
<dbReference type="EMBL" id="FQUS01000002">
    <property type="protein sequence ID" value="SHE59367.1"/>
    <property type="molecule type" value="Genomic_DNA"/>
</dbReference>
<reference evidence="3 4" key="1">
    <citation type="submission" date="2016-11" db="EMBL/GenBank/DDBJ databases">
        <authorList>
            <person name="Jaros S."/>
            <person name="Januszkiewicz K."/>
            <person name="Wedrychowicz H."/>
        </authorList>
    </citation>
    <scope>NUCLEOTIDE SEQUENCE [LARGE SCALE GENOMIC DNA]</scope>
    <source>
        <strain evidence="3 4">DSM 21986</strain>
    </source>
</reference>
<dbReference type="NCBIfam" id="TIGR03991">
    <property type="entry name" value="alt_bact_glmU"/>
    <property type="match status" value="1"/>
</dbReference>
<keyword evidence="1 3" id="KW-0808">Transferase</keyword>
<sequence length="401" mass="44658">MNLCFYEDEKLTDFHPLTLSRPIDDLRIGIFTIRQKWLHSLQADSFARIVRPDLRGVFGSGNLAGEEDCLWINARYLPSEDLVREVQALNRGTCLRVNSTVIAARVDAQTSQNWIDNGSPAFNNLLVVESQPFPCLRFLWDFIRLNGREIIRDFQFVRSGNAGAASISERVTFERREHITIEKGATIEAGCVLDAREGPIYIGKEATLMAGALLRGPIAVCEGATVKAGAKMYGDTTVGPVCKVGGEVDSTIFHSYSNKAHHGYIGHSVVGQWCNFGAGTTVSNLKTNYSNVRVHHWENGEEQDTGLQFVGIIMGDHSKTAINAVINSGTVTGVCCNILSRDFPPKYIHSFSWVGSNVIQPYKIDKALDTMELMMARREVELSEDYKEMMRRIFNQSRQAG</sequence>
<evidence type="ECO:0000256" key="1">
    <source>
        <dbReference type="ARBA" id="ARBA00022679"/>
    </source>
</evidence>